<dbReference type="PANTHER" id="PTHR43544:SF12">
    <property type="entry name" value="NAD(P)-BINDING ROSSMANN-FOLD SUPERFAMILY PROTEIN"/>
    <property type="match status" value="1"/>
</dbReference>
<proteinExistence type="inferred from homology"/>
<comment type="similarity">
    <text evidence="1">Belongs to the short-chain dehydrogenases/reductases (SDR) family.</text>
</comment>
<evidence type="ECO:0000256" key="1">
    <source>
        <dbReference type="ARBA" id="ARBA00006484"/>
    </source>
</evidence>
<dbReference type="Proteomes" id="UP000316270">
    <property type="component" value="Chromosome 4"/>
</dbReference>
<name>A0A517L3Z9_9PEZI</name>
<gene>
    <name evidence="2" type="ORF">FKW77_008912</name>
</gene>
<dbReference type="GO" id="GO:0005737">
    <property type="term" value="C:cytoplasm"/>
    <property type="evidence" value="ECO:0007669"/>
    <property type="project" value="TreeGrafter"/>
</dbReference>
<evidence type="ECO:0000313" key="2">
    <source>
        <dbReference type="EMBL" id="QDS70349.1"/>
    </source>
</evidence>
<protein>
    <recommendedName>
        <fullName evidence="4">NAD(P)-binding protein</fullName>
    </recommendedName>
</protein>
<reference evidence="2 3" key="1">
    <citation type="submission" date="2019-07" db="EMBL/GenBank/DDBJ databases">
        <title>Finished genome of Venturia effusa.</title>
        <authorList>
            <person name="Young C.A."/>
            <person name="Cox M.P."/>
            <person name="Ganley A.R.D."/>
            <person name="David W.J."/>
        </authorList>
    </citation>
    <scope>NUCLEOTIDE SEQUENCE [LARGE SCALE GENOMIC DNA]</scope>
    <source>
        <strain evidence="3">albino</strain>
    </source>
</reference>
<dbReference type="EMBL" id="CP042188">
    <property type="protein sequence ID" value="QDS70349.1"/>
    <property type="molecule type" value="Genomic_DNA"/>
</dbReference>
<keyword evidence="3" id="KW-1185">Reference proteome</keyword>
<dbReference type="InterPro" id="IPR036291">
    <property type="entry name" value="NAD(P)-bd_dom_sf"/>
</dbReference>
<accession>A0A517L3Z9</accession>
<sequence length="284" mass="31010">MQPWALITPASRGIGFHLTRRILQTTNCPVVATSRKNQDETKEKLLDGLKDVQESRLTVLPLDVLDESSIESAATHCSSLFPKPTHHLHLAFAVPGILYPEKSPSQINAADALLTFQTNTLGPLLLIKHFHTFLPTKRTALPSPASEEKENNEHEATQLYKGLTPTHATWAAMSARVGSISDNALGGWYSYRASKAALNQIVKTFDNHLKTSAGDRCMALGLHPGTVKTGLSKEFWGGVRKDKLFEPEWVAERLIGLCTAGEGDGIGVGGRGRCWDWDGKVVPP</sequence>
<dbReference type="SUPFAM" id="SSF51735">
    <property type="entry name" value="NAD(P)-binding Rossmann-fold domains"/>
    <property type="match status" value="1"/>
</dbReference>
<dbReference type="InterPro" id="IPR002347">
    <property type="entry name" value="SDR_fam"/>
</dbReference>
<dbReference type="GO" id="GO:0016491">
    <property type="term" value="F:oxidoreductase activity"/>
    <property type="evidence" value="ECO:0007669"/>
    <property type="project" value="TreeGrafter"/>
</dbReference>
<organism evidence="2 3">
    <name type="scientific">Venturia effusa</name>
    <dbReference type="NCBI Taxonomy" id="50376"/>
    <lineage>
        <taxon>Eukaryota</taxon>
        <taxon>Fungi</taxon>
        <taxon>Dikarya</taxon>
        <taxon>Ascomycota</taxon>
        <taxon>Pezizomycotina</taxon>
        <taxon>Dothideomycetes</taxon>
        <taxon>Pleosporomycetidae</taxon>
        <taxon>Venturiales</taxon>
        <taxon>Venturiaceae</taxon>
        <taxon>Venturia</taxon>
    </lineage>
</organism>
<dbReference type="InterPro" id="IPR051468">
    <property type="entry name" value="Fungal_SecMetab_SDRs"/>
</dbReference>
<dbReference type="AlphaFoldDB" id="A0A517L3Z9"/>
<dbReference type="PRINTS" id="PR00081">
    <property type="entry name" value="GDHRDH"/>
</dbReference>
<dbReference type="PANTHER" id="PTHR43544">
    <property type="entry name" value="SHORT-CHAIN DEHYDROGENASE/REDUCTASE"/>
    <property type="match status" value="1"/>
</dbReference>
<evidence type="ECO:0008006" key="4">
    <source>
        <dbReference type="Google" id="ProtNLM"/>
    </source>
</evidence>
<dbReference type="Pfam" id="PF00106">
    <property type="entry name" value="adh_short"/>
    <property type="match status" value="1"/>
</dbReference>
<evidence type="ECO:0000313" key="3">
    <source>
        <dbReference type="Proteomes" id="UP000316270"/>
    </source>
</evidence>
<dbReference type="Gene3D" id="3.40.50.720">
    <property type="entry name" value="NAD(P)-binding Rossmann-like Domain"/>
    <property type="match status" value="1"/>
</dbReference>
<dbReference type="OrthoDB" id="5296at2759"/>